<dbReference type="AlphaFoldDB" id="A0A5B7F1M8"/>
<organism evidence="2 3">
    <name type="scientific">Portunus trituberculatus</name>
    <name type="common">Swimming crab</name>
    <name type="synonym">Neptunus trituberculatus</name>
    <dbReference type="NCBI Taxonomy" id="210409"/>
    <lineage>
        <taxon>Eukaryota</taxon>
        <taxon>Metazoa</taxon>
        <taxon>Ecdysozoa</taxon>
        <taxon>Arthropoda</taxon>
        <taxon>Crustacea</taxon>
        <taxon>Multicrustacea</taxon>
        <taxon>Malacostraca</taxon>
        <taxon>Eumalacostraca</taxon>
        <taxon>Eucarida</taxon>
        <taxon>Decapoda</taxon>
        <taxon>Pleocyemata</taxon>
        <taxon>Brachyura</taxon>
        <taxon>Eubrachyura</taxon>
        <taxon>Portunoidea</taxon>
        <taxon>Portunidae</taxon>
        <taxon>Portuninae</taxon>
        <taxon>Portunus</taxon>
    </lineage>
</organism>
<feature type="region of interest" description="Disordered" evidence="1">
    <location>
        <begin position="49"/>
        <end position="78"/>
    </location>
</feature>
<gene>
    <name evidence="2" type="ORF">E2C01_032661</name>
</gene>
<name>A0A5B7F1M8_PORTR</name>
<dbReference type="EMBL" id="VSRR010004271">
    <property type="protein sequence ID" value="MPC39139.1"/>
    <property type="molecule type" value="Genomic_DNA"/>
</dbReference>
<dbReference type="Proteomes" id="UP000324222">
    <property type="component" value="Unassembled WGS sequence"/>
</dbReference>
<protein>
    <submittedName>
        <fullName evidence="2">Uncharacterized protein</fullName>
    </submittedName>
</protein>
<keyword evidence="3" id="KW-1185">Reference proteome</keyword>
<comment type="caution">
    <text evidence="2">The sequence shown here is derived from an EMBL/GenBank/DDBJ whole genome shotgun (WGS) entry which is preliminary data.</text>
</comment>
<sequence length="114" mass="12444">MAATHISVLDPKEAVFSKLVTCLVSDSRSVQEDQGVKLKSRSRWQVSAARSSQSTSLGQALPAASGLRQSCPSPTPPPRHTLSFMVMTFIKLRHPRAHTIQKCKAVRSLHLSPV</sequence>
<proteinExistence type="predicted"/>
<evidence type="ECO:0000313" key="2">
    <source>
        <dbReference type="EMBL" id="MPC39139.1"/>
    </source>
</evidence>
<evidence type="ECO:0000256" key="1">
    <source>
        <dbReference type="SAM" id="MobiDB-lite"/>
    </source>
</evidence>
<reference evidence="2 3" key="1">
    <citation type="submission" date="2019-05" db="EMBL/GenBank/DDBJ databases">
        <title>Another draft genome of Portunus trituberculatus and its Hox gene families provides insights of decapod evolution.</title>
        <authorList>
            <person name="Jeong J.-H."/>
            <person name="Song I."/>
            <person name="Kim S."/>
            <person name="Choi T."/>
            <person name="Kim D."/>
            <person name="Ryu S."/>
            <person name="Kim W."/>
        </authorList>
    </citation>
    <scope>NUCLEOTIDE SEQUENCE [LARGE SCALE GENOMIC DNA]</scope>
    <source>
        <tissue evidence="2">Muscle</tissue>
    </source>
</reference>
<evidence type="ECO:0000313" key="3">
    <source>
        <dbReference type="Proteomes" id="UP000324222"/>
    </source>
</evidence>
<feature type="compositionally biased region" description="Polar residues" evidence="1">
    <location>
        <begin position="49"/>
        <end position="58"/>
    </location>
</feature>
<accession>A0A5B7F1M8</accession>